<name>A0A382BGN0_9ZZZZ</name>
<organism evidence="1">
    <name type="scientific">marine metagenome</name>
    <dbReference type="NCBI Taxonomy" id="408172"/>
    <lineage>
        <taxon>unclassified sequences</taxon>
        <taxon>metagenomes</taxon>
        <taxon>ecological metagenomes</taxon>
    </lineage>
</organism>
<protein>
    <recommendedName>
        <fullName evidence="2">Dimethylmenaquinone methyltransferase</fullName>
    </recommendedName>
</protein>
<proteinExistence type="predicted"/>
<reference evidence="1" key="1">
    <citation type="submission" date="2018-05" db="EMBL/GenBank/DDBJ databases">
        <authorList>
            <person name="Lanie J.A."/>
            <person name="Ng W.-L."/>
            <person name="Kazmierczak K.M."/>
            <person name="Andrzejewski T.M."/>
            <person name="Davidsen T.M."/>
            <person name="Wayne K.J."/>
            <person name="Tettelin H."/>
            <person name="Glass J.I."/>
            <person name="Rusch D."/>
            <person name="Podicherti R."/>
            <person name="Tsui H.-C.T."/>
            <person name="Winkler M.E."/>
        </authorList>
    </citation>
    <scope>NUCLEOTIDE SEQUENCE</scope>
</reference>
<dbReference type="PANTHER" id="PTHR33254:SF4">
    <property type="entry name" value="4-HYDROXY-4-METHYL-2-OXOGLUTARATE ALDOLASE 3-RELATED"/>
    <property type="match status" value="1"/>
</dbReference>
<accession>A0A382BGN0</accession>
<dbReference type="PANTHER" id="PTHR33254">
    <property type="entry name" value="4-HYDROXY-4-METHYL-2-OXOGLUTARATE ALDOLASE 3-RELATED"/>
    <property type="match status" value="1"/>
</dbReference>
<feature type="non-terminal residue" evidence="1">
    <location>
        <position position="188"/>
    </location>
</feature>
<dbReference type="InterPro" id="IPR005493">
    <property type="entry name" value="RraA/RraA-like"/>
</dbReference>
<gene>
    <name evidence="1" type="ORF">METZ01_LOCUS165623</name>
</gene>
<dbReference type="AlphaFoldDB" id="A0A382BGN0"/>
<sequence>MIGQLGNLYTGAVADTLDELGYHEQCLPSDIRPLADTMKVAGPVYTVLGKPRHYDDGVDPRYRQMDMLDAIPSNSVIVVEPGNESSAAHWGELMTNTALQRGAKGIVINGGLRDSLQILDVGFPAFRKYHSPLTAAYRWNIDSFNIPIKVGNVTIEPGDYVLGDIDGVLIIPQAIIKEVVEQTVAVAG</sequence>
<dbReference type="Gene3D" id="3.50.30.40">
    <property type="entry name" value="Ribonuclease E inhibitor RraA/RraA-like"/>
    <property type="match status" value="1"/>
</dbReference>
<dbReference type="InterPro" id="IPR036704">
    <property type="entry name" value="RraA/RraA-like_sf"/>
</dbReference>
<dbReference type="EMBL" id="UINC01029667">
    <property type="protein sequence ID" value="SVB12769.1"/>
    <property type="molecule type" value="Genomic_DNA"/>
</dbReference>
<dbReference type="SUPFAM" id="SSF89562">
    <property type="entry name" value="RraA-like"/>
    <property type="match status" value="1"/>
</dbReference>
<dbReference type="Pfam" id="PF03737">
    <property type="entry name" value="RraA-like"/>
    <property type="match status" value="1"/>
</dbReference>
<dbReference type="CDD" id="cd16841">
    <property type="entry name" value="RraA_family"/>
    <property type="match status" value="1"/>
</dbReference>
<evidence type="ECO:0008006" key="2">
    <source>
        <dbReference type="Google" id="ProtNLM"/>
    </source>
</evidence>
<evidence type="ECO:0000313" key="1">
    <source>
        <dbReference type="EMBL" id="SVB12769.1"/>
    </source>
</evidence>